<feature type="transmembrane region" description="Helical" evidence="1">
    <location>
        <begin position="66"/>
        <end position="84"/>
    </location>
</feature>
<dbReference type="Proteomes" id="UP000588051">
    <property type="component" value="Unassembled WGS sequence"/>
</dbReference>
<dbReference type="AlphaFoldDB" id="A0A850QLT5"/>
<evidence type="ECO:0000313" key="3">
    <source>
        <dbReference type="EMBL" id="NVO77096.1"/>
    </source>
</evidence>
<accession>A0A850QLT5</accession>
<protein>
    <recommendedName>
        <fullName evidence="2">LiaF transmembrane domain-containing protein</fullName>
    </recommendedName>
</protein>
<gene>
    <name evidence="3" type="ORF">HV832_04545</name>
</gene>
<feature type="domain" description="LiaF transmembrane" evidence="2">
    <location>
        <begin position="10"/>
        <end position="63"/>
    </location>
</feature>
<proteinExistence type="predicted"/>
<feature type="transmembrane region" description="Helical" evidence="1">
    <location>
        <begin position="12"/>
        <end position="30"/>
    </location>
</feature>
<keyword evidence="1" id="KW-1133">Transmembrane helix</keyword>
<reference evidence="3 4" key="1">
    <citation type="submission" date="2020-06" db="EMBL/GenBank/DDBJ databases">
        <authorList>
            <person name="Qiu C."/>
            <person name="Liu Z."/>
        </authorList>
    </citation>
    <scope>NUCLEOTIDE SEQUENCE [LARGE SCALE GENOMIC DNA]</scope>
    <source>
        <strain evidence="3 4">EM 1</strain>
    </source>
</reference>
<dbReference type="EMBL" id="JABXYJ010000002">
    <property type="protein sequence ID" value="NVO77096.1"/>
    <property type="molecule type" value="Genomic_DNA"/>
</dbReference>
<evidence type="ECO:0000256" key="1">
    <source>
        <dbReference type="SAM" id="Phobius"/>
    </source>
</evidence>
<keyword evidence="1" id="KW-0812">Transmembrane</keyword>
<keyword evidence="1" id="KW-0472">Membrane</keyword>
<dbReference type="Pfam" id="PF22570">
    <property type="entry name" value="LiaF-TM"/>
    <property type="match status" value="1"/>
</dbReference>
<dbReference type="RefSeq" id="WP_176802362.1">
    <property type="nucleotide sequence ID" value="NZ_JABXYJ010000002.1"/>
</dbReference>
<name>A0A850QLT5_9BURK</name>
<comment type="caution">
    <text evidence="3">The sequence shown here is derived from an EMBL/GenBank/DDBJ whole genome shotgun (WGS) entry which is preliminary data.</text>
</comment>
<organism evidence="3 4">
    <name type="scientific">Undibacterium oligocarboniphilum</name>
    <dbReference type="NCBI Taxonomy" id="666702"/>
    <lineage>
        <taxon>Bacteria</taxon>
        <taxon>Pseudomonadati</taxon>
        <taxon>Pseudomonadota</taxon>
        <taxon>Betaproteobacteria</taxon>
        <taxon>Burkholderiales</taxon>
        <taxon>Oxalobacteraceae</taxon>
        <taxon>Undibacterium</taxon>
    </lineage>
</organism>
<evidence type="ECO:0000313" key="4">
    <source>
        <dbReference type="Proteomes" id="UP000588051"/>
    </source>
</evidence>
<keyword evidence="4" id="KW-1185">Reference proteome</keyword>
<dbReference type="InterPro" id="IPR054331">
    <property type="entry name" value="LiaF_TM"/>
</dbReference>
<feature type="transmembrane region" description="Helical" evidence="1">
    <location>
        <begin position="96"/>
        <end position="114"/>
    </location>
</feature>
<sequence>MSLDEDKRKYRNGKNVSFGLVLIVIGSLFLMDKMHWVDAVDYWYLFPALIALSGIILIFSSSHPDLIAKGVFRIIFAFWLYASIEHLWGWTFHSSWPVILIAWGIQSIIAGILSNRQ</sequence>
<feature type="transmembrane region" description="Helical" evidence="1">
    <location>
        <begin position="42"/>
        <end position="59"/>
    </location>
</feature>
<evidence type="ECO:0000259" key="2">
    <source>
        <dbReference type="Pfam" id="PF22570"/>
    </source>
</evidence>